<reference evidence="2" key="1">
    <citation type="submission" date="2021-05" db="EMBL/GenBank/DDBJ databases">
        <authorList>
            <person name="Alioto T."/>
            <person name="Alioto T."/>
            <person name="Gomez Garrido J."/>
        </authorList>
    </citation>
    <scope>NUCLEOTIDE SEQUENCE</scope>
</reference>
<proteinExistence type="predicted"/>
<evidence type="ECO:0000256" key="1">
    <source>
        <dbReference type="SAM" id="Phobius"/>
    </source>
</evidence>
<dbReference type="EMBL" id="HBUF01489457">
    <property type="protein sequence ID" value="CAG6745283.1"/>
    <property type="molecule type" value="Transcribed_RNA"/>
</dbReference>
<dbReference type="AlphaFoldDB" id="A0A8D8ZCM9"/>
<keyword evidence="1" id="KW-1133">Transmembrane helix</keyword>
<name>A0A8D8ZCM9_9HEMI</name>
<sequence length="111" mass="12985">MYTYCRIHPNASFLLNQKVNQEKHNTIPHHGSLHDLLHLTLHLPSPYPSFTSSFILMEMKCLEKSHIQQTFSFCFISLFTVLSPRIFSFSIHILVFMYVPIIIISFILCTK</sequence>
<evidence type="ECO:0000313" key="2">
    <source>
        <dbReference type="EMBL" id="CAG6745283.1"/>
    </source>
</evidence>
<keyword evidence="1" id="KW-0812">Transmembrane</keyword>
<feature type="transmembrane region" description="Helical" evidence="1">
    <location>
        <begin position="89"/>
        <end position="109"/>
    </location>
</feature>
<keyword evidence="1" id="KW-0472">Membrane</keyword>
<accession>A0A8D8ZCM9</accession>
<protein>
    <submittedName>
        <fullName evidence="2">Uncharacterized protein</fullName>
    </submittedName>
</protein>
<organism evidence="2">
    <name type="scientific">Cacopsylla melanoneura</name>
    <dbReference type="NCBI Taxonomy" id="428564"/>
    <lineage>
        <taxon>Eukaryota</taxon>
        <taxon>Metazoa</taxon>
        <taxon>Ecdysozoa</taxon>
        <taxon>Arthropoda</taxon>
        <taxon>Hexapoda</taxon>
        <taxon>Insecta</taxon>
        <taxon>Pterygota</taxon>
        <taxon>Neoptera</taxon>
        <taxon>Paraneoptera</taxon>
        <taxon>Hemiptera</taxon>
        <taxon>Sternorrhyncha</taxon>
        <taxon>Psylloidea</taxon>
        <taxon>Psyllidae</taxon>
        <taxon>Psyllinae</taxon>
        <taxon>Cacopsylla</taxon>
    </lineage>
</organism>